<name>A0A6C0H6T6_9ZZZZ</name>
<dbReference type="InterPro" id="IPR000719">
    <property type="entry name" value="Prot_kinase_dom"/>
</dbReference>
<dbReference type="InterPro" id="IPR011009">
    <property type="entry name" value="Kinase-like_dom_sf"/>
</dbReference>
<dbReference type="SUPFAM" id="SSF56112">
    <property type="entry name" value="Protein kinase-like (PK-like)"/>
    <property type="match status" value="1"/>
</dbReference>
<dbReference type="GO" id="GO:0005524">
    <property type="term" value="F:ATP binding"/>
    <property type="evidence" value="ECO:0007669"/>
    <property type="project" value="InterPro"/>
</dbReference>
<evidence type="ECO:0000259" key="1">
    <source>
        <dbReference type="PROSITE" id="PS50011"/>
    </source>
</evidence>
<proteinExistence type="predicted"/>
<protein>
    <recommendedName>
        <fullName evidence="1">Protein kinase domain-containing protein</fullName>
    </recommendedName>
</protein>
<accession>A0A6C0H6T6</accession>
<reference evidence="2" key="1">
    <citation type="journal article" date="2020" name="Nature">
        <title>Giant virus diversity and host interactions through global metagenomics.</title>
        <authorList>
            <person name="Schulz F."/>
            <person name="Roux S."/>
            <person name="Paez-Espino D."/>
            <person name="Jungbluth S."/>
            <person name="Walsh D.A."/>
            <person name="Denef V.J."/>
            <person name="McMahon K.D."/>
            <person name="Konstantinidis K.T."/>
            <person name="Eloe-Fadrosh E.A."/>
            <person name="Kyrpides N.C."/>
            <person name="Woyke T."/>
        </authorList>
    </citation>
    <scope>NUCLEOTIDE SEQUENCE</scope>
    <source>
        <strain evidence="2">GVMAG-M-3300023179-73</strain>
    </source>
</reference>
<dbReference type="PROSITE" id="PS50011">
    <property type="entry name" value="PROTEIN_KINASE_DOM"/>
    <property type="match status" value="1"/>
</dbReference>
<evidence type="ECO:0000313" key="2">
    <source>
        <dbReference type="EMBL" id="QHT76214.1"/>
    </source>
</evidence>
<dbReference type="Gene3D" id="1.10.510.10">
    <property type="entry name" value="Transferase(Phosphotransferase) domain 1"/>
    <property type="match status" value="1"/>
</dbReference>
<organism evidence="2">
    <name type="scientific">viral metagenome</name>
    <dbReference type="NCBI Taxonomy" id="1070528"/>
    <lineage>
        <taxon>unclassified sequences</taxon>
        <taxon>metagenomes</taxon>
        <taxon>organismal metagenomes</taxon>
    </lineage>
</organism>
<feature type="domain" description="Protein kinase" evidence="1">
    <location>
        <begin position="17"/>
        <end position="368"/>
    </location>
</feature>
<dbReference type="AlphaFoldDB" id="A0A6C0H6T6"/>
<sequence length="368" mass="44121">MQLRDNDDFVYPTIETTIETTLLATGAEGKVYLAIFKRPRYMYDSVVIKEINLTKIRNKKNISQLVLNSSPDNLYRLFLSEHGFNKPSFTEIICQTLTNQLVFQHICPHFSLNFYWDFVHKNQELILYTINEYANFQDFHQWARKQHSFQEWLNALFQIMVGLSCLNRYFDMIHSDFHTGNILVQKVPPGGYWVYTIDNFKYYLPNLGFVLLIHDFGFAWIPNKLIPVDFHCKETLRYITRYGRHYYDLQCIIEFLFDSGYKYKVPEAFRKLINTQFPDDELEYVLSRRYYQRYPDHYSEILTWYPNIKTDYKGTGTTLADKIYQIFYNNEATTLRHKPINGLKIENYSLDKAFNKDKLPINLRRLLR</sequence>
<dbReference type="GO" id="GO:0004672">
    <property type="term" value="F:protein kinase activity"/>
    <property type="evidence" value="ECO:0007669"/>
    <property type="project" value="InterPro"/>
</dbReference>
<dbReference type="EMBL" id="MN739890">
    <property type="protein sequence ID" value="QHT76214.1"/>
    <property type="molecule type" value="Genomic_DNA"/>
</dbReference>